<feature type="transmembrane region" description="Helical" evidence="2">
    <location>
        <begin position="12"/>
        <end position="32"/>
    </location>
</feature>
<dbReference type="RefSeq" id="WP_055422998.1">
    <property type="nucleotide sequence ID" value="NZ_CYHH01000003.1"/>
</dbReference>
<dbReference type="InterPro" id="IPR054636">
    <property type="entry name" value="CydP"/>
</dbReference>
<evidence type="ECO:0000313" key="4">
    <source>
        <dbReference type="Proteomes" id="UP000182108"/>
    </source>
</evidence>
<evidence type="ECO:0000256" key="2">
    <source>
        <dbReference type="SAM" id="Phobius"/>
    </source>
</evidence>
<keyword evidence="2" id="KW-0472">Membrane</keyword>
<dbReference type="EMBL" id="CYHH01000003">
    <property type="protein sequence ID" value="CUB06149.1"/>
    <property type="molecule type" value="Genomic_DNA"/>
</dbReference>
<dbReference type="AlphaFoldDB" id="A0A0K6ISW6"/>
<keyword evidence="2" id="KW-1133">Transmembrane helix</keyword>
<dbReference type="Proteomes" id="UP000182108">
    <property type="component" value="Unassembled WGS sequence"/>
</dbReference>
<evidence type="ECO:0000313" key="3">
    <source>
        <dbReference type="EMBL" id="CUB06149.1"/>
    </source>
</evidence>
<proteinExistence type="predicted"/>
<protein>
    <submittedName>
        <fullName evidence="3">Uncharacterized protein</fullName>
    </submittedName>
</protein>
<feature type="region of interest" description="Disordered" evidence="1">
    <location>
        <begin position="49"/>
        <end position="74"/>
    </location>
</feature>
<gene>
    <name evidence="3" type="ORF">Ga0061068_10313</name>
</gene>
<reference evidence="4" key="1">
    <citation type="submission" date="2015-08" db="EMBL/GenBank/DDBJ databases">
        <authorList>
            <person name="Babu N.S."/>
            <person name="Beckwith C.J."/>
            <person name="Beseler K.G."/>
            <person name="Brison A."/>
            <person name="Carone J.V."/>
            <person name="Caskin T.P."/>
            <person name="Diamond M."/>
            <person name="Durham M.E."/>
            <person name="Foxe J.M."/>
            <person name="Go M."/>
            <person name="Henderson B.A."/>
            <person name="Jones I.B."/>
            <person name="McGettigan J.A."/>
            <person name="Micheletti S.J."/>
            <person name="Nasrallah M.E."/>
            <person name="Ortiz D."/>
            <person name="Piller C.R."/>
            <person name="Privatt S.R."/>
            <person name="Schneider S.L."/>
            <person name="Sharp S."/>
            <person name="Smith T.C."/>
            <person name="Stanton J.D."/>
            <person name="Ullery H.E."/>
            <person name="Wilson R.J."/>
            <person name="Serrano M.G."/>
            <person name="Buck G."/>
            <person name="Lee V."/>
            <person name="Wang Y."/>
            <person name="Carvalho R."/>
            <person name="Voegtly L."/>
            <person name="Shi R."/>
            <person name="Duckworth R."/>
            <person name="Johnson A."/>
            <person name="Loviza R."/>
            <person name="Walstead R."/>
            <person name="Shah Z."/>
            <person name="Kiflezghi M."/>
            <person name="Wade K."/>
            <person name="Ball S.L."/>
            <person name="Bradley K.W."/>
            <person name="Asai D.J."/>
            <person name="Bowman C.A."/>
            <person name="Russell D.A."/>
            <person name="Pope W.H."/>
            <person name="Jacobs-Sera D."/>
            <person name="Hendrix R.W."/>
            <person name="Hatfull G.F."/>
        </authorList>
    </citation>
    <scope>NUCLEOTIDE SEQUENCE [LARGE SCALE GENOMIC DNA]</scope>
    <source>
        <strain evidence="4">JCM 19170</strain>
    </source>
</reference>
<sequence>MQAKTAARRLRREIVVVLLLKLILLTALWWVFVRDARVEVGAERMQAQAAGAPPVASKPSSSPSSPVLSVSQEP</sequence>
<keyword evidence="4" id="KW-1185">Reference proteome</keyword>
<accession>A0A0K6ISW6</accession>
<name>A0A0K6ISW6_9PROT</name>
<evidence type="ECO:0000256" key="1">
    <source>
        <dbReference type="SAM" id="MobiDB-lite"/>
    </source>
</evidence>
<dbReference type="NCBIfam" id="NF045611">
    <property type="entry name" value="small_CydP"/>
    <property type="match status" value="1"/>
</dbReference>
<organism evidence="3 4">
    <name type="scientific">Tepidiphilus thermophilus</name>
    <dbReference type="NCBI Taxonomy" id="876478"/>
    <lineage>
        <taxon>Bacteria</taxon>
        <taxon>Pseudomonadati</taxon>
        <taxon>Pseudomonadota</taxon>
        <taxon>Hydrogenophilia</taxon>
        <taxon>Hydrogenophilales</taxon>
        <taxon>Hydrogenophilaceae</taxon>
        <taxon>Tepidiphilus</taxon>
    </lineage>
</organism>
<keyword evidence="2" id="KW-0812">Transmembrane</keyword>